<dbReference type="InterPro" id="IPR040452">
    <property type="entry name" value="SfsA_C"/>
</dbReference>
<gene>
    <name evidence="1" type="primary">sfsA</name>
    <name evidence="4" type="ORF">B9G39_22585</name>
</gene>
<dbReference type="EMBL" id="NDXW01000001">
    <property type="protein sequence ID" value="RDH46012.1"/>
    <property type="molecule type" value="Genomic_DNA"/>
</dbReference>
<dbReference type="InterPro" id="IPR005224">
    <property type="entry name" value="SfsA"/>
</dbReference>
<sequence>MKFEQPLKNGVLLKRYKRFLADIHLPCGNNLTLHCPNTGSMLNCAEPESRVWFSWSDNQKRKYPGTWELVEVQAESTDGKQAKGLACINTGRANTVIYEAIQEGVIDELEGYKNIRKEVKYGAEKSRIDLLLESDDKPSCYVEVKSVTLAVGRGWGLFPDAVSARGSKHLRELAAMCAEGYRAVLVFCVQNTLIEQVAPADHIDQAYGEALREAVAAGVEVYAYAVDITPQSLVLARRLPVHLNQGQELQALLTEAQ</sequence>
<dbReference type="PANTHER" id="PTHR30545">
    <property type="entry name" value="SUGAR FERMENTATION STIMULATION PROTEIN A"/>
    <property type="match status" value="1"/>
</dbReference>
<dbReference type="PANTHER" id="PTHR30545:SF2">
    <property type="entry name" value="SUGAR FERMENTATION STIMULATION PROTEIN A"/>
    <property type="match status" value="1"/>
</dbReference>
<accession>A0A4P9VUK2</accession>
<dbReference type="Proteomes" id="UP000257039">
    <property type="component" value="Unassembled WGS sequence"/>
</dbReference>
<feature type="domain" description="Sugar fermentation stimulation protein C-terminal" evidence="2">
    <location>
        <begin position="92"/>
        <end position="231"/>
    </location>
</feature>
<dbReference type="NCBIfam" id="TIGR00230">
    <property type="entry name" value="sfsA"/>
    <property type="match status" value="1"/>
</dbReference>
<dbReference type="FunFam" id="2.40.50.580:FF:000001">
    <property type="entry name" value="Sugar fermentation stimulation protein A"/>
    <property type="match status" value="1"/>
</dbReference>
<feature type="domain" description="SfsA N-terminal OB" evidence="3">
    <location>
        <begin position="13"/>
        <end position="73"/>
    </location>
</feature>
<proteinExistence type="inferred from homology"/>
<evidence type="ECO:0000313" key="4">
    <source>
        <dbReference type="EMBL" id="RDH46012.1"/>
    </source>
</evidence>
<name>A0A4P9VUK2_9GAMM</name>
<reference evidence="4 5" key="1">
    <citation type="submission" date="2017-04" db="EMBL/GenBank/DDBJ databases">
        <title>Draft genome sequence of Zooshikella ganghwensis VG4 isolated from Red Sea sediments.</title>
        <authorList>
            <person name="Rehman Z."/>
            <person name="Alam I."/>
            <person name="Kamau A."/>
            <person name="Bajic V."/>
            <person name="Leiknes T."/>
        </authorList>
    </citation>
    <scope>NUCLEOTIDE SEQUENCE [LARGE SCALE GENOMIC DNA]</scope>
    <source>
        <strain evidence="4 5">VG4</strain>
    </source>
</reference>
<evidence type="ECO:0000259" key="2">
    <source>
        <dbReference type="Pfam" id="PF03749"/>
    </source>
</evidence>
<dbReference type="Pfam" id="PF03749">
    <property type="entry name" value="SfsA"/>
    <property type="match status" value="1"/>
</dbReference>
<dbReference type="GO" id="GO:0003677">
    <property type="term" value="F:DNA binding"/>
    <property type="evidence" value="ECO:0007669"/>
    <property type="project" value="InterPro"/>
</dbReference>
<organism evidence="4 5">
    <name type="scientific">Zooshikella ganghwensis</name>
    <dbReference type="NCBI Taxonomy" id="202772"/>
    <lineage>
        <taxon>Bacteria</taxon>
        <taxon>Pseudomonadati</taxon>
        <taxon>Pseudomonadota</taxon>
        <taxon>Gammaproteobacteria</taxon>
        <taxon>Oceanospirillales</taxon>
        <taxon>Zooshikellaceae</taxon>
        <taxon>Zooshikella</taxon>
    </lineage>
</organism>
<comment type="caution">
    <text evidence="4">The sequence shown here is derived from an EMBL/GenBank/DDBJ whole genome shotgun (WGS) entry which is preliminary data.</text>
</comment>
<dbReference type="Gene3D" id="3.40.1350.60">
    <property type="match status" value="1"/>
</dbReference>
<dbReference type="AlphaFoldDB" id="A0A4P9VUK2"/>
<dbReference type="HAMAP" id="MF_00095">
    <property type="entry name" value="SfsA"/>
    <property type="match status" value="1"/>
</dbReference>
<comment type="similarity">
    <text evidence="1">Belongs to the SfsA family.</text>
</comment>
<protein>
    <recommendedName>
        <fullName evidence="1">Sugar fermentation stimulation protein homolog</fullName>
    </recommendedName>
</protein>
<dbReference type="InterPro" id="IPR041465">
    <property type="entry name" value="SfsA_N"/>
</dbReference>
<evidence type="ECO:0000256" key="1">
    <source>
        <dbReference type="HAMAP-Rule" id="MF_00095"/>
    </source>
</evidence>
<evidence type="ECO:0000259" key="3">
    <source>
        <dbReference type="Pfam" id="PF17746"/>
    </source>
</evidence>
<dbReference type="Pfam" id="PF17746">
    <property type="entry name" value="SfsA_N"/>
    <property type="match status" value="1"/>
</dbReference>
<evidence type="ECO:0000313" key="5">
    <source>
        <dbReference type="Proteomes" id="UP000257039"/>
    </source>
</evidence>
<dbReference type="Gene3D" id="2.40.50.580">
    <property type="match status" value="1"/>
</dbReference>
<keyword evidence="5" id="KW-1185">Reference proteome</keyword>
<dbReference type="FunFam" id="3.40.1350.60:FF:000001">
    <property type="entry name" value="Sugar fermentation stimulation protein A"/>
    <property type="match status" value="1"/>
</dbReference>
<dbReference type="CDD" id="cd22359">
    <property type="entry name" value="SfsA-like_bacterial"/>
    <property type="match status" value="1"/>
</dbReference>
<dbReference type="RefSeq" id="WP_094788846.1">
    <property type="nucleotide sequence ID" value="NZ_NDXW01000001.1"/>
</dbReference>